<dbReference type="PROSITE" id="PS00028">
    <property type="entry name" value="ZINC_FINGER_C2H2_1"/>
    <property type="match status" value="1"/>
</dbReference>
<dbReference type="OrthoDB" id="187139at2759"/>
<evidence type="ECO:0000313" key="3">
    <source>
        <dbReference type="EMBL" id="CAD7657146.1"/>
    </source>
</evidence>
<dbReference type="Proteomes" id="UP000728032">
    <property type="component" value="Unassembled WGS sequence"/>
</dbReference>
<feature type="compositionally biased region" description="Basic and acidic residues" evidence="1">
    <location>
        <begin position="289"/>
        <end position="311"/>
    </location>
</feature>
<feature type="compositionally biased region" description="Basic residues" evidence="1">
    <location>
        <begin position="384"/>
        <end position="393"/>
    </location>
</feature>
<feature type="compositionally biased region" description="Basic and acidic residues" evidence="1">
    <location>
        <begin position="218"/>
        <end position="231"/>
    </location>
</feature>
<feature type="compositionally biased region" description="Polar residues" evidence="1">
    <location>
        <begin position="340"/>
        <end position="352"/>
    </location>
</feature>
<dbReference type="EMBL" id="CAJPVJ010012457">
    <property type="protein sequence ID" value="CAG2174332.1"/>
    <property type="molecule type" value="Genomic_DNA"/>
</dbReference>
<gene>
    <name evidence="3" type="ORF">ONB1V03_LOCUS13778</name>
</gene>
<dbReference type="Gene3D" id="2.160.20.10">
    <property type="entry name" value="Single-stranded right-handed beta-helix, Pectin lyase-like"/>
    <property type="match status" value="1"/>
</dbReference>
<sequence length="401" mass="45267">MIEELVNWIQALFHKVLKTLVICSKSEDTFDVTDFGADVKGVDKSSAAVQKAIDAAVANGGGTVYFPTGQYLCGPIHLKSDVTLHLADDATYEEVRSHLWQHCCWLPIKCRMCKQYLPDAAPFIAKHFIDEHFLHIKQQKYNFVTLYEPNMSFSNEEFVILQKKLIEVNTNSDIEANIRRLLEASEDGYYSRLRKKCDKKVLSVAMLRLTPEQIAAHLEKTDETEDTDRPPEQLAAIEPQRSDASDRISALKNSKDKTNADNNSRDKSSSSSDDRDKSSSSSGKRRGRQPKESSTERALRSDSNSCDKRGDKTDVLLDTINRLKESCRSSGDGNGPNDAMASTSARNNNTLGADNVDMDEDDYRVACYHCNDKFKSKKEFNAHSQKKHPHKSARWYAKQLK</sequence>
<feature type="compositionally biased region" description="Basic and acidic residues" evidence="1">
    <location>
        <begin position="253"/>
        <end position="278"/>
    </location>
</feature>
<accession>A0A7R9MBM5</accession>
<dbReference type="InterPro" id="IPR024535">
    <property type="entry name" value="RHGA/B-epi-like_pectate_lyase"/>
</dbReference>
<reference evidence="3" key="1">
    <citation type="submission" date="2020-11" db="EMBL/GenBank/DDBJ databases">
        <authorList>
            <person name="Tran Van P."/>
        </authorList>
    </citation>
    <scope>NUCLEOTIDE SEQUENCE</scope>
</reference>
<proteinExistence type="predicted"/>
<dbReference type="SUPFAM" id="SSF51126">
    <property type="entry name" value="Pectin lyase-like"/>
    <property type="match status" value="1"/>
</dbReference>
<keyword evidence="4" id="KW-1185">Reference proteome</keyword>
<dbReference type="InterPro" id="IPR011050">
    <property type="entry name" value="Pectin_lyase_fold/virulence"/>
</dbReference>
<evidence type="ECO:0000313" key="4">
    <source>
        <dbReference type="Proteomes" id="UP000728032"/>
    </source>
</evidence>
<name>A0A7R9MBM5_9ACAR</name>
<feature type="region of interest" description="Disordered" evidence="1">
    <location>
        <begin position="379"/>
        <end position="401"/>
    </location>
</feature>
<organism evidence="3">
    <name type="scientific">Oppiella nova</name>
    <dbReference type="NCBI Taxonomy" id="334625"/>
    <lineage>
        <taxon>Eukaryota</taxon>
        <taxon>Metazoa</taxon>
        <taxon>Ecdysozoa</taxon>
        <taxon>Arthropoda</taxon>
        <taxon>Chelicerata</taxon>
        <taxon>Arachnida</taxon>
        <taxon>Acari</taxon>
        <taxon>Acariformes</taxon>
        <taxon>Sarcoptiformes</taxon>
        <taxon>Oribatida</taxon>
        <taxon>Brachypylina</taxon>
        <taxon>Oppioidea</taxon>
        <taxon>Oppiidae</taxon>
        <taxon>Oppiella</taxon>
    </lineage>
</organism>
<feature type="domain" description="C2H2-type" evidence="2">
    <location>
        <begin position="367"/>
        <end position="388"/>
    </location>
</feature>
<evidence type="ECO:0000256" key="1">
    <source>
        <dbReference type="SAM" id="MobiDB-lite"/>
    </source>
</evidence>
<dbReference type="InterPro" id="IPR012334">
    <property type="entry name" value="Pectin_lyas_fold"/>
</dbReference>
<evidence type="ECO:0000259" key="2">
    <source>
        <dbReference type="PROSITE" id="PS00028"/>
    </source>
</evidence>
<dbReference type="InterPro" id="IPR013087">
    <property type="entry name" value="Znf_C2H2_type"/>
</dbReference>
<feature type="region of interest" description="Disordered" evidence="1">
    <location>
        <begin position="325"/>
        <end position="356"/>
    </location>
</feature>
<dbReference type="EMBL" id="OC927282">
    <property type="protein sequence ID" value="CAD7657146.1"/>
    <property type="molecule type" value="Genomic_DNA"/>
</dbReference>
<protein>
    <recommendedName>
        <fullName evidence="2">C2H2-type domain-containing protein</fullName>
    </recommendedName>
</protein>
<feature type="region of interest" description="Disordered" evidence="1">
    <location>
        <begin position="218"/>
        <end position="311"/>
    </location>
</feature>
<dbReference type="Pfam" id="PF12708">
    <property type="entry name" value="Pect-lyase_RHGA_epim"/>
    <property type="match status" value="1"/>
</dbReference>
<dbReference type="AlphaFoldDB" id="A0A7R9MBM5"/>